<reference evidence="8" key="1">
    <citation type="submission" date="2022-10" db="EMBL/GenBank/DDBJ databases">
        <authorList>
            <person name="Botero Cardona J."/>
        </authorList>
    </citation>
    <scope>NUCLEOTIDE SEQUENCE</scope>
    <source>
        <strain evidence="8">R-53529</strain>
    </source>
</reference>
<comment type="caution">
    <text evidence="8">The sequence shown here is derived from an EMBL/GenBank/DDBJ whole genome shotgun (WGS) entry which is preliminary data.</text>
</comment>
<evidence type="ECO:0000256" key="2">
    <source>
        <dbReference type="ARBA" id="ARBA00022679"/>
    </source>
</evidence>
<feature type="domain" description="Carbohydrate kinase FGGY N-terminal" evidence="6">
    <location>
        <begin position="7"/>
        <end position="253"/>
    </location>
</feature>
<dbReference type="Proteomes" id="UP001154259">
    <property type="component" value="Unassembled WGS sequence"/>
</dbReference>
<dbReference type="RefSeq" id="WP_271790192.1">
    <property type="nucleotide sequence ID" value="NZ_CAMXCL010000003.1"/>
</dbReference>
<evidence type="ECO:0000313" key="8">
    <source>
        <dbReference type="EMBL" id="CAI3951994.1"/>
    </source>
</evidence>
<dbReference type="Gene3D" id="3.30.420.40">
    <property type="match status" value="2"/>
</dbReference>
<protein>
    <submittedName>
        <fullName evidence="8">Glycerol kinase (GlpK) (PDB:2ZF5)</fullName>
    </submittedName>
</protein>
<dbReference type="PIRSF" id="PIRSF000538">
    <property type="entry name" value="GlpK"/>
    <property type="match status" value="1"/>
</dbReference>
<dbReference type="GO" id="GO:0016301">
    <property type="term" value="F:kinase activity"/>
    <property type="evidence" value="ECO:0007669"/>
    <property type="project" value="UniProtKB-KW"/>
</dbReference>
<keyword evidence="5" id="KW-0067">ATP-binding</keyword>
<dbReference type="PANTHER" id="PTHR10196:SF69">
    <property type="entry name" value="GLYCEROL KINASE"/>
    <property type="match status" value="1"/>
</dbReference>
<name>A0ABM9HSQ4_9PROT</name>
<dbReference type="InterPro" id="IPR018485">
    <property type="entry name" value="FGGY_C"/>
</dbReference>
<gene>
    <name evidence="8" type="ORF">R53529_LOCUS1761</name>
</gene>
<dbReference type="Pfam" id="PF02782">
    <property type="entry name" value="FGGY_C"/>
    <property type="match status" value="1"/>
</dbReference>
<accession>A0ABM9HSQ4</accession>
<sequence length="493" mass="53971">MMGDPLVLAIDQGSSSTKCVIVDYKGTIIACDKVEIGETHPYPGHVEQDAEEIWNSVGLAVSKTLKQLQSPYHASDVIVAGISTQRESFLLWDRQTGTPLHPLISWQDQRQVDLPSECFDESVQKKVKQLTGLPLDPMFSASKAKWLLDQYDKDRQRSLKGELCLGTIDSWLLFKIYGEHLIEAGNASRTQLMNVHQVDWDDDLLSLFHVPKACLPNIIPSNGPFPKVIKNSLGPLTIPVGAVMGDSHSALFGHQAFHIGQVKATYGTGSSIMGLIRKEDELHSGLCLTIGWMFGDKVAYAAEGNIRSLGATLRWMASILNISVTELVELGMAGQSDSVALVPGFGGLGAPWWDEKAVGLMTNLTLGTTRQTIASATIESVVYQVADVVNAIRRNVGEIHQLFVDGGPTSHDGLMKLQAKILGCSVFRAERPELSALGVAYMAGLSKEIWTQSGLDKLNKAYNLFEPVSKQDEQDIGFQNWHEAVNQSRRAYA</sequence>
<comment type="similarity">
    <text evidence="1">Belongs to the FGGY kinase family.</text>
</comment>
<evidence type="ECO:0000256" key="4">
    <source>
        <dbReference type="ARBA" id="ARBA00022777"/>
    </source>
</evidence>
<evidence type="ECO:0000259" key="6">
    <source>
        <dbReference type="Pfam" id="PF00370"/>
    </source>
</evidence>
<dbReference type="InterPro" id="IPR018484">
    <property type="entry name" value="FGGY_N"/>
</dbReference>
<dbReference type="InterPro" id="IPR000577">
    <property type="entry name" value="Carb_kinase_FGGY"/>
</dbReference>
<evidence type="ECO:0000256" key="1">
    <source>
        <dbReference type="ARBA" id="ARBA00009156"/>
    </source>
</evidence>
<keyword evidence="9" id="KW-1185">Reference proteome</keyword>
<evidence type="ECO:0000256" key="3">
    <source>
        <dbReference type="ARBA" id="ARBA00022741"/>
    </source>
</evidence>
<evidence type="ECO:0000256" key="5">
    <source>
        <dbReference type="ARBA" id="ARBA00022840"/>
    </source>
</evidence>
<evidence type="ECO:0000313" key="9">
    <source>
        <dbReference type="Proteomes" id="UP001154259"/>
    </source>
</evidence>
<keyword evidence="4 8" id="KW-0418">Kinase</keyword>
<keyword evidence="2" id="KW-0808">Transferase</keyword>
<dbReference type="PANTHER" id="PTHR10196">
    <property type="entry name" value="SUGAR KINASE"/>
    <property type="match status" value="1"/>
</dbReference>
<dbReference type="Pfam" id="PF00370">
    <property type="entry name" value="FGGY_N"/>
    <property type="match status" value="1"/>
</dbReference>
<feature type="domain" description="Carbohydrate kinase FGGY C-terminal" evidence="7">
    <location>
        <begin position="263"/>
        <end position="444"/>
    </location>
</feature>
<evidence type="ECO:0000259" key="7">
    <source>
        <dbReference type="Pfam" id="PF02782"/>
    </source>
</evidence>
<organism evidence="8 9">
    <name type="scientific">Commensalibacter communis</name>
    <dbReference type="NCBI Taxonomy" id="2972786"/>
    <lineage>
        <taxon>Bacteria</taxon>
        <taxon>Pseudomonadati</taxon>
        <taxon>Pseudomonadota</taxon>
        <taxon>Alphaproteobacteria</taxon>
        <taxon>Acetobacterales</taxon>
        <taxon>Acetobacteraceae</taxon>
    </lineage>
</organism>
<proteinExistence type="inferred from homology"/>
<dbReference type="EMBL" id="CAMXCS010000005">
    <property type="protein sequence ID" value="CAI3951994.1"/>
    <property type="molecule type" value="Genomic_DNA"/>
</dbReference>
<dbReference type="InterPro" id="IPR043129">
    <property type="entry name" value="ATPase_NBD"/>
</dbReference>
<dbReference type="CDD" id="cd07769">
    <property type="entry name" value="ASKHA_NBD_FGGY_GK"/>
    <property type="match status" value="1"/>
</dbReference>
<keyword evidence="3" id="KW-0547">Nucleotide-binding</keyword>
<dbReference type="SUPFAM" id="SSF53067">
    <property type="entry name" value="Actin-like ATPase domain"/>
    <property type="match status" value="2"/>
</dbReference>